<evidence type="ECO:0000313" key="4">
    <source>
        <dbReference type="EMBL" id="CAL6025544.1"/>
    </source>
</evidence>
<dbReference type="GO" id="GO:0008289">
    <property type="term" value="F:lipid binding"/>
    <property type="evidence" value="ECO:0007669"/>
    <property type="project" value="InterPro"/>
</dbReference>
<evidence type="ECO:0000313" key="6">
    <source>
        <dbReference type="Proteomes" id="UP001642409"/>
    </source>
</evidence>
<evidence type="ECO:0000259" key="1">
    <source>
        <dbReference type="Pfam" id="PF01273"/>
    </source>
</evidence>
<proteinExistence type="predicted"/>
<dbReference type="Pfam" id="PF01273">
    <property type="entry name" value="LBP_BPI_CETP"/>
    <property type="match status" value="1"/>
</dbReference>
<organism evidence="3">
    <name type="scientific">Hexamita inflata</name>
    <dbReference type="NCBI Taxonomy" id="28002"/>
    <lineage>
        <taxon>Eukaryota</taxon>
        <taxon>Metamonada</taxon>
        <taxon>Diplomonadida</taxon>
        <taxon>Hexamitidae</taxon>
        <taxon>Hexamitinae</taxon>
        <taxon>Hexamita</taxon>
    </lineage>
</organism>
<evidence type="ECO:0000313" key="2">
    <source>
        <dbReference type="EMBL" id="CAI9941548.1"/>
    </source>
</evidence>
<sequence length="439" mass="49865">MLLLLRQFLQECNAPPYPSVLHAEDSAYSFVLTERGMEKFIGCGLESAIVFASQMTIPNLDFDIDLGVTRIKLILSDINFANFNVEEVQVDVPDDNPMSGAALNANVELKLNWKFQQSSYPYINDQGTGQILLKGANLRVVVDILCDFIECPGHLKVDVHRASLDFEALQIILSGGSSWIYQSLIDLVINAVQDSICDIISKVLVNGMTDLMNQMLQSNGYYEEYAKYPDIIKDDRFAGDVVNKRGFMVVQLAGYIYKFDNLSDQFINSTLLPKKTFNRFNEEIQFELTRAGFNNFLYIFHKYHNVFSKPDSFEVISTPTIEFYNVQAVMNLQISKNGVQHDLQLVGLPQLRTDIIHNKTGSSTHNVTQIFFKFQTYTSDLQNDENEVVLEWVNAQIQHANYQIANTPFMDMNLMKFVFDPAQDVLRLVGSNPETCGKI</sequence>
<feature type="domain" description="Lipid-binding serum glycoprotein N-terminal" evidence="1">
    <location>
        <begin position="55"/>
        <end position="205"/>
    </location>
</feature>
<reference evidence="3" key="1">
    <citation type="submission" date="2023-06" db="EMBL/GenBank/DDBJ databases">
        <authorList>
            <person name="Kurt Z."/>
        </authorList>
    </citation>
    <scope>NUCLEOTIDE SEQUENCE</scope>
</reference>
<dbReference type="InterPro" id="IPR017942">
    <property type="entry name" value="Lipid-bd_serum_glycop_N"/>
</dbReference>
<dbReference type="InterPro" id="IPR017943">
    <property type="entry name" value="Bactericidal_perm-incr_a/b_dom"/>
</dbReference>
<dbReference type="EMBL" id="CATOUU010000782">
    <property type="protein sequence ID" value="CAI9947854.1"/>
    <property type="molecule type" value="Genomic_DNA"/>
</dbReference>
<dbReference type="EMBL" id="CAXDID020000155">
    <property type="protein sequence ID" value="CAL6042985.1"/>
    <property type="molecule type" value="Genomic_DNA"/>
</dbReference>
<dbReference type="PANTHER" id="PTHR46801">
    <property type="entry name" value="OS06G0309200 PROTEIN"/>
    <property type="match status" value="1"/>
</dbReference>
<name>A0AA86Q879_9EUKA</name>
<accession>A0AA86Q879</accession>
<dbReference type="EMBL" id="CATOUU010000694">
    <property type="protein sequence ID" value="CAI9941548.1"/>
    <property type="molecule type" value="Genomic_DNA"/>
</dbReference>
<dbReference type="EMBL" id="CAXDID020000099">
    <property type="protein sequence ID" value="CAL6025544.1"/>
    <property type="molecule type" value="Genomic_DNA"/>
</dbReference>
<dbReference type="AlphaFoldDB" id="A0AA86Q879"/>
<reference evidence="4 6" key="2">
    <citation type="submission" date="2024-07" db="EMBL/GenBank/DDBJ databases">
        <authorList>
            <person name="Akdeniz Z."/>
        </authorList>
    </citation>
    <scope>NUCLEOTIDE SEQUENCE [LARGE SCALE GENOMIC DNA]</scope>
</reference>
<protein>
    <recommendedName>
        <fullName evidence="1">Lipid-binding serum glycoprotein N-terminal domain-containing protein</fullName>
    </recommendedName>
</protein>
<keyword evidence="6" id="KW-1185">Reference proteome</keyword>
<evidence type="ECO:0000313" key="3">
    <source>
        <dbReference type="EMBL" id="CAI9947854.1"/>
    </source>
</evidence>
<dbReference type="Gene3D" id="3.15.10.10">
    <property type="entry name" value="Bactericidal permeability-increasing protein, domain 1"/>
    <property type="match status" value="1"/>
</dbReference>
<gene>
    <name evidence="2" type="ORF">HINF_LOCUS29193</name>
    <name evidence="4" type="ORF">HINF_LOCUS30382</name>
    <name evidence="3" type="ORF">HINF_LOCUS35499</name>
    <name evidence="5" type="ORF">HINF_LOCUS39856</name>
</gene>
<dbReference type="PANTHER" id="PTHR46801:SF2">
    <property type="entry name" value="LIPOPOLYSACCHARIDE-BINDING PROTEIN"/>
    <property type="match status" value="1"/>
</dbReference>
<comment type="caution">
    <text evidence="3">The sequence shown here is derived from an EMBL/GenBank/DDBJ whole genome shotgun (WGS) entry which is preliminary data.</text>
</comment>
<dbReference type="SUPFAM" id="SSF55394">
    <property type="entry name" value="Bactericidal permeability-increasing protein, BPI"/>
    <property type="match status" value="1"/>
</dbReference>
<dbReference type="InterPro" id="IPR045897">
    <property type="entry name" value="BPI/LBP_pln"/>
</dbReference>
<evidence type="ECO:0000313" key="5">
    <source>
        <dbReference type="EMBL" id="CAL6042985.1"/>
    </source>
</evidence>
<dbReference type="Proteomes" id="UP001642409">
    <property type="component" value="Unassembled WGS sequence"/>
</dbReference>